<organism evidence="2 3">
    <name type="scientific">Pseudosporangium ferrugineum</name>
    <dbReference type="NCBI Taxonomy" id="439699"/>
    <lineage>
        <taxon>Bacteria</taxon>
        <taxon>Bacillati</taxon>
        <taxon>Actinomycetota</taxon>
        <taxon>Actinomycetes</taxon>
        <taxon>Micromonosporales</taxon>
        <taxon>Micromonosporaceae</taxon>
        <taxon>Pseudosporangium</taxon>
    </lineage>
</organism>
<dbReference type="RefSeq" id="WP_106125537.1">
    <property type="nucleotide sequence ID" value="NZ_PVZG01000002.1"/>
</dbReference>
<feature type="region of interest" description="Disordered" evidence="1">
    <location>
        <begin position="1"/>
        <end position="26"/>
    </location>
</feature>
<dbReference type="EMBL" id="PVZG01000002">
    <property type="protein sequence ID" value="PRY32370.1"/>
    <property type="molecule type" value="Genomic_DNA"/>
</dbReference>
<accession>A0A2T0SG31</accession>
<gene>
    <name evidence="2" type="ORF">CLV70_102581</name>
</gene>
<name>A0A2T0SG31_9ACTN</name>
<evidence type="ECO:0000256" key="1">
    <source>
        <dbReference type="SAM" id="MobiDB-lite"/>
    </source>
</evidence>
<dbReference type="OrthoDB" id="3533384at2"/>
<dbReference type="AlphaFoldDB" id="A0A2T0SG31"/>
<evidence type="ECO:0000313" key="3">
    <source>
        <dbReference type="Proteomes" id="UP000239209"/>
    </source>
</evidence>
<evidence type="ECO:0000313" key="2">
    <source>
        <dbReference type="EMBL" id="PRY32370.1"/>
    </source>
</evidence>
<proteinExistence type="predicted"/>
<reference evidence="2 3" key="1">
    <citation type="submission" date="2018-03" db="EMBL/GenBank/DDBJ databases">
        <title>Genomic Encyclopedia of Archaeal and Bacterial Type Strains, Phase II (KMG-II): from individual species to whole genera.</title>
        <authorList>
            <person name="Goeker M."/>
        </authorList>
    </citation>
    <scope>NUCLEOTIDE SEQUENCE [LARGE SCALE GENOMIC DNA]</scope>
    <source>
        <strain evidence="2 3">DSM 45348</strain>
    </source>
</reference>
<keyword evidence="3" id="KW-1185">Reference proteome</keyword>
<dbReference type="Proteomes" id="UP000239209">
    <property type="component" value="Unassembled WGS sequence"/>
</dbReference>
<sequence>MSGFQLPPAGMTGTISVTPRDPSDPQTMPYIIQTDAPFEMALTWSLDGATASFLGGQWHLSIYIDNVDGVGSTNGLLGTAVVDVDSVAPEPLPRTYEYTFHFDPHTVSEGAYQVIAVVRYRNLDVPLQMRGFAETGIIDFMDA</sequence>
<protein>
    <submittedName>
        <fullName evidence="2">Uncharacterized protein</fullName>
    </submittedName>
</protein>
<comment type="caution">
    <text evidence="2">The sequence shown here is derived from an EMBL/GenBank/DDBJ whole genome shotgun (WGS) entry which is preliminary data.</text>
</comment>